<gene>
    <name evidence="1" type="ORF">TWF694_009377</name>
</gene>
<proteinExistence type="predicted"/>
<dbReference type="EMBL" id="JAVHJO010000005">
    <property type="protein sequence ID" value="KAK6540588.1"/>
    <property type="molecule type" value="Genomic_DNA"/>
</dbReference>
<organism evidence="1 2">
    <name type="scientific">Orbilia ellipsospora</name>
    <dbReference type="NCBI Taxonomy" id="2528407"/>
    <lineage>
        <taxon>Eukaryota</taxon>
        <taxon>Fungi</taxon>
        <taxon>Dikarya</taxon>
        <taxon>Ascomycota</taxon>
        <taxon>Pezizomycotina</taxon>
        <taxon>Orbiliomycetes</taxon>
        <taxon>Orbiliales</taxon>
        <taxon>Orbiliaceae</taxon>
        <taxon>Orbilia</taxon>
    </lineage>
</organism>
<dbReference type="AlphaFoldDB" id="A0AAV9XLE3"/>
<dbReference type="Proteomes" id="UP001365542">
    <property type="component" value="Unassembled WGS sequence"/>
</dbReference>
<accession>A0AAV9XLE3</accession>
<sequence length="507" mass="57006">MDFTAILPNELILYIFGFFPTSYPSPLLPALLTCKRLNTLLAPILYSHITLRTVNDPPGFHQPSIDTLCLPENIERLKKYTKLLTLITWMNPMDDDENFTWDKEIAKWFASQVITFWTNGQLEECPIEEIYIDSLVVTLALHPSIRSRVKSTTASAVSLYSNGGPNLDAACVAEAFTFLSTIYISDLASDFGNFAPCWEFLQSVQSSLSHISFRASGGLMMMFINRLGPNKLPGVWEKYNFSVGEGGKKLDRVKKLELLYVYKLDETISVFNWMVNLDKITSFRVIGCEVSSKFILAVTPYMVHLTELNIEVRDGGREVIDEIFSGLKTTVLEKLRVRCRDNRDLHGRVAIKKGGFEKFKNTLKQLKIEHLIGTGESEEASEAAPVAGDGDQNGDELNLEVLAEFSGLQDIAASVFKREGQDFPVLSKLRSICLNGLYDGVETTFVKEFVECIISSYNRSNVLLLLQVIVYTDKEEKLRWCNLGAHAGLPAADFGSDEAFKRTYEEL</sequence>
<evidence type="ECO:0000313" key="2">
    <source>
        <dbReference type="Proteomes" id="UP001365542"/>
    </source>
</evidence>
<evidence type="ECO:0008006" key="3">
    <source>
        <dbReference type="Google" id="ProtNLM"/>
    </source>
</evidence>
<name>A0AAV9XLE3_9PEZI</name>
<keyword evidence="2" id="KW-1185">Reference proteome</keyword>
<evidence type="ECO:0000313" key="1">
    <source>
        <dbReference type="EMBL" id="KAK6540588.1"/>
    </source>
</evidence>
<reference evidence="1 2" key="1">
    <citation type="submission" date="2019-10" db="EMBL/GenBank/DDBJ databases">
        <authorList>
            <person name="Palmer J.M."/>
        </authorList>
    </citation>
    <scope>NUCLEOTIDE SEQUENCE [LARGE SCALE GENOMIC DNA]</scope>
    <source>
        <strain evidence="1 2">TWF694</strain>
    </source>
</reference>
<protein>
    <recommendedName>
        <fullName evidence="3">F-box domain-containing protein</fullName>
    </recommendedName>
</protein>
<comment type="caution">
    <text evidence="1">The sequence shown here is derived from an EMBL/GenBank/DDBJ whole genome shotgun (WGS) entry which is preliminary data.</text>
</comment>